<organism evidence="2 3">
    <name type="scientific">Pseudomonas laurylsulfativorans</name>
    <dbReference type="NCBI Taxonomy" id="1943631"/>
    <lineage>
        <taxon>Bacteria</taxon>
        <taxon>Pseudomonadati</taxon>
        <taxon>Pseudomonadota</taxon>
        <taxon>Gammaproteobacteria</taxon>
        <taxon>Pseudomonadales</taxon>
        <taxon>Pseudomonadaceae</taxon>
        <taxon>Pseudomonas</taxon>
    </lineage>
</organism>
<dbReference type="AlphaFoldDB" id="A0A2S3VPB4"/>
<sequence>MHKSCAHQRSPVGASLLAKRPSHPTSLSPDTPPSRASPLPQLDFLSFTNPVFTKDPLWERACSRRGRHIQHLH</sequence>
<evidence type="ECO:0000256" key="1">
    <source>
        <dbReference type="SAM" id="MobiDB-lite"/>
    </source>
</evidence>
<accession>A0A2S3VPB4</accession>
<feature type="region of interest" description="Disordered" evidence="1">
    <location>
        <begin position="1"/>
        <end position="40"/>
    </location>
</feature>
<keyword evidence="3" id="KW-1185">Reference proteome</keyword>
<name>A0A2S3VPB4_9PSED</name>
<evidence type="ECO:0000313" key="2">
    <source>
        <dbReference type="EMBL" id="POF41772.1"/>
    </source>
</evidence>
<dbReference type="Proteomes" id="UP000237440">
    <property type="component" value="Unassembled WGS sequence"/>
</dbReference>
<comment type="caution">
    <text evidence="2">The sequence shown here is derived from an EMBL/GenBank/DDBJ whole genome shotgun (WGS) entry which is preliminary data.</text>
</comment>
<dbReference type="EMBL" id="MUJK01000004">
    <property type="protein sequence ID" value="POF41772.1"/>
    <property type="molecule type" value="Genomic_DNA"/>
</dbReference>
<protein>
    <submittedName>
        <fullName evidence="2">Uncharacterized protein</fullName>
    </submittedName>
</protein>
<gene>
    <name evidence="2" type="ORF">B0D71_16345</name>
</gene>
<reference evidence="3" key="1">
    <citation type="submission" date="2017-02" db="EMBL/GenBank/DDBJ databases">
        <authorList>
            <person name="Furmanczyk E.M."/>
        </authorList>
    </citation>
    <scope>NUCLEOTIDE SEQUENCE [LARGE SCALE GENOMIC DNA]</scope>
    <source>
        <strain evidence="3">AP3_22</strain>
    </source>
</reference>
<proteinExistence type="predicted"/>
<evidence type="ECO:0000313" key="3">
    <source>
        <dbReference type="Proteomes" id="UP000237440"/>
    </source>
</evidence>